<accession>A0ABS4H613</accession>
<name>A0ABS4H613_9BACL</name>
<comment type="caution">
    <text evidence="1">The sequence shown here is derived from an EMBL/GenBank/DDBJ whole genome shotgun (WGS) entry which is preliminary data.</text>
</comment>
<dbReference type="RefSeq" id="WP_209851642.1">
    <property type="nucleotide sequence ID" value="NZ_CBCRVE010000010.1"/>
</dbReference>
<evidence type="ECO:0000313" key="1">
    <source>
        <dbReference type="EMBL" id="MBP1937983.1"/>
    </source>
</evidence>
<dbReference type="EMBL" id="JAGGKP010000009">
    <property type="protein sequence ID" value="MBP1937983.1"/>
    <property type="molecule type" value="Genomic_DNA"/>
</dbReference>
<gene>
    <name evidence="1" type="ORF">J2Z20_002900</name>
</gene>
<reference evidence="1 2" key="1">
    <citation type="submission" date="2021-03" db="EMBL/GenBank/DDBJ databases">
        <title>Genomic Encyclopedia of Type Strains, Phase IV (KMG-IV): sequencing the most valuable type-strain genomes for metagenomic binning, comparative biology and taxonomic classification.</title>
        <authorList>
            <person name="Goeker M."/>
        </authorList>
    </citation>
    <scope>NUCLEOTIDE SEQUENCE [LARGE SCALE GENOMIC DNA]</scope>
    <source>
        <strain evidence="1 2">DSM 23491</strain>
    </source>
</reference>
<protein>
    <submittedName>
        <fullName evidence="1">Uncharacterized protein</fullName>
    </submittedName>
</protein>
<dbReference type="Proteomes" id="UP001519273">
    <property type="component" value="Unassembled WGS sequence"/>
</dbReference>
<organism evidence="1 2">
    <name type="scientific">Paenibacillus sediminis</name>
    <dbReference type="NCBI Taxonomy" id="664909"/>
    <lineage>
        <taxon>Bacteria</taxon>
        <taxon>Bacillati</taxon>
        <taxon>Bacillota</taxon>
        <taxon>Bacilli</taxon>
        <taxon>Bacillales</taxon>
        <taxon>Paenibacillaceae</taxon>
        <taxon>Paenibacillus</taxon>
    </lineage>
</organism>
<evidence type="ECO:0000313" key="2">
    <source>
        <dbReference type="Proteomes" id="UP001519273"/>
    </source>
</evidence>
<sequence length="142" mass="15789">MGDYFPVSENDLFIGQTSTYPVVGKLFVNKTEYLSVAKEITEAVEFLGLSNQSKKSTAILVLKGNIEVDIVEREDCIFMSVWFKGKPDKAGFSGLTDTKGIGYAKIIEKYKKKFPIVLSLMCNETKEETLIFGVKNVGLTTL</sequence>
<keyword evidence="2" id="KW-1185">Reference proteome</keyword>
<proteinExistence type="predicted"/>